<feature type="compositionally biased region" description="Basic and acidic residues" evidence="1">
    <location>
        <begin position="341"/>
        <end position="354"/>
    </location>
</feature>
<reference evidence="3" key="1">
    <citation type="submission" date="2025-08" db="UniProtKB">
        <authorList>
            <consortium name="RefSeq"/>
        </authorList>
    </citation>
    <scope>IDENTIFICATION</scope>
    <source>
        <tissue evidence="3">Whole organism</tissue>
    </source>
</reference>
<protein>
    <submittedName>
        <fullName evidence="3">Uncharacterized protein LOC113218362 isoform X1</fullName>
    </submittedName>
</protein>
<sequence length="552" mass="59868">MPHVLMPVVLEDNTRLLALADRLRQRREECHAEVREHQQYLQRQQQLPPDIGGGKQAVLLIGDVGRRSRGQRLAMDLQQLLAVPDHTGDVDQCDDAHGPVGPGRQEGGAGGLQRLPVHARRRLHHSPVHQEAALPPEQPAPAPLRELHAAGRHVPVEGRALRARAGSARRPPADRRHGRIHPRPQQLGVQTHRQPVAVLHHGQLFLDPNGGPLPPQPHLLSTLQRQQRHHVVRLPRLGSSRLCGAAVGDRAAIPRRPLLLERTCSRRYLLRGSHPHYHHGVCQFCPVRQHCESAPHQDAGICSGAAAQHAIQALGALHDGAGAAVRDAVRAVPRLPGGRRPPRDPGDHLDRGGPDLRVVPGLSGGAALLPDDARGARGGAPALAVDAHLLGRPAERVVPAPGVAAAVRAVAVAAQQRPARLPPPQRLARPDLGPAGARPARRRARRQQRQRDHGRQQEQGRGGAEHAGADHGGREDQRPAGVVWRRPELGVNTPRGALGRDAARSIAARTNTKLAEYVRPIRPRTDWCYVQSTTWVHVPRRLGATGTGRPSH</sequence>
<evidence type="ECO:0000313" key="2">
    <source>
        <dbReference type="Proteomes" id="UP000504606"/>
    </source>
</evidence>
<evidence type="ECO:0000256" key="1">
    <source>
        <dbReference type="SAM" id="MobiDB-lite"/>
    </source>
</evidence>
<name>A0A9C6X5U9_FRAOC</name>
<dbReference type="Proteomes" id="UP000504606">
    <property type="component" value="Unplaced"/>
</dbReference>
<proteinExistence type="predicted"/>
<feature type="region of interest" description="Disordered" evidence="1">
    <location>
        <begin position="415"/>
        <end position="485"/>
    </location>
</feature>
<evidence type="ECO:0000313" key="3">
    <source>
        <dbReference type="RefSeq" id="XP_052129653.1"/>
    </source>
</evidence>
<keyword evidence="2" id="KW-1185">Reference proteome</keyword>
<dbReference type="AlphaFoldDB" id="A0A9C6X5U9"/>
<dbReference type="GeneID" id="113218362"/>
<feature type="region of interest" description="Disordered" evidence="1">
    <location>
        <begin position="333"/>
        <end position="363"/>
    </location>
</feature>
<dbReference type="RefSeq" id="XP_052129653.1">
    <property type="nucleotide sequence ID" value="XM_052273693.1"/>
</dbReference>
<feature type="region of interest" description="Disordered" evidence="1">
    <location>
        <begin position="123"/>
        <end position="142"/>
    </location>
</feature>
<gene>
    <name evidence="3" type="primary">LOC113218362</name>
</gene>
<feature type="compositionally biased region" description="Basic residues" evidence="1">
    <location>
        <begin position="439"/>
        <end position="448"/>
    </location>
</feature>
<dbReference type="KEGG" id="foc:113218362"/>
<accession>A0A9C6X5U9</accession>
<feature type="region of interest" description="Disordered" evidence="1">
    <location>
        <begin position="160"/>
        <end position="187"/>
    </location>
</feature>
<organism evidence="2 3">
    <name type="scientific">Frankliniella occidentalis</name>
    <name type="common">Western flower thrips</name>
    <name type="synonym">Euthrips occidentalis</name>
    <dbReference type="NCBI Taxonomy" id="133901"/>
    <lineage>
        <taxon>Eukaryota</taxon>
        <taxon>Metazoa</taxon>
        <taxon>Ecdysozoa</taxon>
        <taxon>Arthropoda</taxon>
        <taxon>Hexapoda</taxon>
        <taxon>Insecta</taxon>
        <taxon>Pterygota</taxon>
        <taxon>Neoptera</taxon>
        <taxon>Paraneoptera</taxon>
        <taxon>Thysanoptera</taxon>
        <taxon>Terebrantia</taxon>
        <taxon>Thripoidea</taxon>
        <taxon>Thripidae</taxon>
        <taxon>Frankliniella</taxon>
    </lineage>
</organism>
<feature type="compositionally biased region" description="Basic and acidic residues" evidence="1">
    <location>
        <begin position="449"/>
        <end position="478"/>
    </location>
</feature>